<keyword evidence="5" id="KW-1185">Reference proteome</keyword>
<reference evidence="2 4" key="1">
    <citation type="submission" date="2019-03" db="EMBL/GenBank/DDBJ databases">
        <title>Genomic Encyclopedia of Type Strains, Phase IV (KMG-IV): sequencing the most valuable type-strain genomes for metagenomic binning, comparative biology and taxonomic classification.</title>
        <authorList>
            <person name="Goeker M."/>
        </authorList>
    </citation>
    <scope>NUCLEOTIDE SEQUENCE [LARGE SCALE GENOMIC DNA]</scope>
    <source>
        <strain evidence="2 4">DSM 28140</strain>
    </source>
</reference>
<evidence type="ECO:0000313" key="5">
    <source>
        <dbReference type="Proteomes" id="UP000305526"/>
    </source>
</evidence>
<dbReference type="CDD" id="cd00093">
    <property type="entry name" value="HTH_XRE"/>
    <property type="match status" value="1"/>
</dbReference>
<dbReference type="EMBL" id="SMCP01000011">
    <property type="protein sequence ID" value="TCV84647.1"/>
    <property type="molecule type" value="Genomic_DNA"/>
</dbReference>
<evidence type="ECO:0000313" key="2">
    <source>
        <dbReference type="EMBL" id="TCV84647.1"/>
    </source>
</evidence>
<dbReference type="Gene3D" id="1.10.260.40">
    <property type="entry name" value="lambda repressor-like DNA-binding domains"/>
    <property type="match status" value="1"/>
</dbReference>
<evidence type="ECO:0000313" key="4">
    <source>
        <dbReference type="Proteomes" id="UP000294619"/>
    </source>
</evidence>
<name>A0A4R3XZQ7_9PAST</name>
<dbReference type="EMBL" id="VDGV01000033">
    <property type="protein sequence ID" value="TNG92319.1"/>
    <property type="molecule type" value="Genomic_DNA"/>
</dbReference>
<dbReference type="RefSeq" id="WP_132967875.1">
    <property type="nucleotide sequence ID" value="NZ_LEKL01000034.1"/>
</dbReference>
<feature type="domain" description="HTH cro/C1-type" evidence="1">
    <location>
        <begin position="16"/>
        <end position="62"/>
    </location>
</feature>
<dbReference type="PROSITE" id="PS50943">
    <property type="entry name" value="HTH_CROC1"/>
    <property type="match status" value="1"/>
</dbReference>
<dbReference type="Proteomes" id="UP000305526">
    <property type="component" value="Unassembled WGS sequence"/>
</dbReference>
<dbReference type="InterPro" id="IPR010982">
    <property type="entry name" value="Lambda_DNA-bd_dom_sf"/>
</dbReference>
<dbReference type="GO" id="GO:0003677">
    <property type="term" value="F:DNA binding"/>
    <property type="evidence" value="ECO:0007669"/>
    <property type="project" value="InterPro"/>
</dbReference>
<comment type="caution">
    <text evidence="2">The sequence shown here is derived from an EMBL/GenBank/DDBJ whole genome shotgun (WGS) entry which is preliminary data.</text>
</comment>
<dbReference type="InterPro" id="IPR001387">
    <property type="entry name" value="Cro/C1-type_HTH"/>
</dbReference>
<evidence type="ECO:0000313" key="3">
    <source>
        <dbReference type="EMBL" id="TNG92319.1"/>
    </source>
</evidence>
<dbReference type="SUPFAM" id="SSF47413">
    <property type="entry name" value="lambda repressor-like DNA-binding domains"/>
    <property type="match status" value="1"/>
</dbReference>
<accession>A0A4R3XZQ7</accession>
<protein>
    <submittedName>
        <fullName evidence="3">Helix-turn-helix transcriptional regulator</fullName>
    </submittedName>
</protein>
<sequence length="318" mass="36712">MSNDLITLALDLLSCTQKELAGKLAVSPTQISKWKKGEYMSFESEEKLKKILEIDNLDPSFILLVGSIENARNWDRLIHFIAELAEEQAETGYNTIPLQDELEILSSYMFRILKEIGIEIPKSFPHQFLLDYNNIMSGDDDIYFNLIDGIEENSLTNIIYQTFLALNDIYGFYAAYIDQLMFNDDMEFFDELSQIESCLIDLAVCKIDISETIAPNFLEFKFKTTTQYRKWINAIKHKAFLANIPLKAELMNLVSDDHNTIGHQAERESLGFNNDMIHPDIYMNELLQGMRLIHQVLPAIVKKLDIKDFQINEQDLSV</sequence>
<reference evidence="3 5" key="2">
    <citation type="submission" date="2019-05" db="EMBL/GenBank/DDBJ databases">
        <title>Pasteurellaceae isolates from reptiles.</title>
        <authorList>
            <person name="Bojesen A.M."/>
            <person name="Lund E."/>
        </authorList>
    </citation>
    <scope>NUCLEOTIDE SEQUENCE [LARGE SCALE GENOMIC DNA]</scope>
    <source>
        <strain evidence="3 5">ELNT2x</strain>
    </source>
</reference>
<dbReference type="AlphaFoldDB" id="A0A4R3XZQ7"/>
<organism evidence="2 4">
    <name type="scientific">Testudinibacter aquarius</name>
    <dbReference type="NCBI Taxonomy" id="1524974"/>
    <lineage>
        <taxon>Bacteria</taxon>
        <taxon>Pseudomonadati</taxon>
        <taxon>Pseudomonadota</taxon>
        <taxon>Gammaproteobacteria</taxon>
        <taxon>Pasteurellales</taxon>
        <taxon>Pasteurellaceae</taxon>
        <taxon>Testudinibacter</taxon>
    </lineage>
</organism>
<gene>
    <name evidence="2" type="ORF">EDC16_11159</name>
    <name evidence="3" type="ORF">FHQ21_04985</name>
</gene>
<proteinExistence type="predicted"/>
<dbReference type="Proteomes" id="UP000294619">
    <property type="component" value="Unassembled WGS sequence"/>
</dbReference>
<evidence type="ECO:0000259" key="1">
    <source>
        <dbReference type="PROSITE" id="PS50943"/>
    </source>
</evidence>